<proteinExistence type="predicted"/>
<comment type="caution">
    <text evidence="2">The sequence shown here is derived from an EMBL/GenBank/DDBJ whole genome shotgun (WGS) entry which is preliminary data.</text>
</comment>
<dbReference type="AlphaFoldDB" id="R6XVP3"/>
<evidence type="ECO:0000259" key="1">
    <source>
        <dbReference type="Pfam" id="PF21722"/>
    </source>
</evidence>
<evidence type="ECO:0000313" key="2">
    <source>
        <dbReference type="EMBL" id="CDD10352.1"/>
    </source>
</evidence>
<name>R6XVP3_9FIRM</name>
<sequence>MASGLTPYYLLQPAFTGGEISAEVANRVDLDKYQLAVLQAYNCLIKPHGPIYRRPGMKYMARTKYSDKACILVPFNGADSTDYLLELGEKYIRVHKNGLYINIEVMTPYTADMLQDLRFVQSADTMFIASGKYPVKQLARYSDTDWRFADFEITDMYFDESTSLENYSGISYTVPGTYNFQPTVTGEYQIDIAGAGGGGGGGVKYSKPREHGYTYYCVGGGAGGNGERIIKTVTLDKGTSYTITVGSGGGGGGGKGSYGTASSGGNGGNSTACGLTGRGGGGGGGGSRVSIDGSYESTRGVQGTTYGAGGGGIGGVAGTKYKDNAGKAGADGWAKILYTGNKELTPSGTTGDITLTSNKNIFAGSKPGAYIKLKQEIASKTVSTSNGTTERVRVGENWKVISHGTWSGSFTIEKSDDGESWKEYRKYTSGNDYNPSESGSVTEPVFLRAVCTITSGTCTVDLTAMAYNAEGVVKLTEITSDSTAKAHVEKELGSTDMTTNFLWGAWSEEFGYPQTLCFFQDRLCFGGTKKQPYMVWMSRTGDYGNFSVEKASGTVTDDSAVALAFVSRKQFKILHLIASTDLIVLTAGNEWTVSGSDTVTPSKAVLKMQTTRGCSTVEPLMIGGRIVFVQGRGSTVRDMAYSYETDSYGGNDLTLLAKHIIENVQIVDSAYKQEPDSTIYFVRSDGSMACLSYIMEQKVYAWSTIETQGKIEAVAAVQEGDEDIIYLVVQREINGVTVRNIEYLAKNPAKSNNPDDYIMLDNAIEYSTAEKSSGETEIDAAELAGEKVTVIGDGRMYSGLTVSQDGTVTLPAAVQHAFIGLPYRSIVELPNVEIKTGDGTMQGRKKQISNCILRLSNSLGGMVGPDINTMDLMNFDEQNAVSDIKLFTGDKHMTLPIGGFNNEGRVIIVTDEPYPFNLLAVVREVSFGG</sequence>
<dbReference type="EMBL" id="CBGL010000030">
    <property type="protein sequence ID" value="CDD10352.1"/>
    <property type="molecule type" value="Genomic_DNA"/>
</dbReference>
<dbReference type="InterPro" id="IPR049304">
    <property type="entry name" value="Gly_rich_dom"/>
</dbReference>
<dbReference type="Proteomes" id="UP000014937">
    <property type="component" value="Unassembled WGS sequence"/>
</dbReference>
<dbReference type="Pfam" id="PF21722">
    <property type="entry name" value="Gly_rich_2"/>
    <property type="match status" value="1"/>
</dbReference>
<dbReference type="RefSeq" id="WP_021721004.1">
    <property type="nucleotide sequence ID" value="NZ_FR892819.1"/>
</dbReference>
<feature type="domain" description="Glycine-rich" evidence="1">
    <location>
        <begin position="175"/>
        <end position="350"/>
    </location>
</feature>
<dbReference type="HOGENOM" id="CLU_021036_0_0_9"/>
<reference evidence="2" key="1">
    <citation type="submission" date="2012-11" db="EMBL/GenBank/DDBJ databases">
        <title>Dependencies among metagenomic species, viruses, plasmids and units of genetic variation.</title>
        <authorList>
            <person name="Nielsen H.B."/>
            <person name="Almeida M."/>
            <person name="Juncker A.S."/>
            <person name="Rasmussen S."/>
            <person name="Li J."/>
            <person name="Sunagawa S."/>
            <person name="Plichta D."/>
            <person name="Gautier L."/>
            <person name="Le Chatelier E."/>
            <person name="Peletier E."/>
            <person name="Bonde I."/>
            <person name="Nielsen T."/>
            <person name="Manichanh C."/>
            <person name="Arumugam M."/>
            <person name="Batto J."/>
            <person name="Santos M.B.Q.D."/>
            <person name="Blom N."/>
            <person name="Borruel N."/>
            <person name="Burgdorf K.S."/>
            <person name="Boumezbeur F."/>
            <person name="Casellas F."/>
            <person name="Dore J."/>
            <person name="Guarner F."/>
            <person name="Hansen T."/>
            <person name="Hildebrand F."/>
            <person name="Kaas R.S."/>
            <person name="Kennedy S."/>
            <person name="Kristiansen K."/>
            <person name="Kultima J.R."/>
            <person name="Leonard P."/>
            <person name="Levenez F."/>
            <person name="Lund O."/>
            <person name="Moumen B."/>
            <person name="Le Paslier D."/>
            <person name="Pons N."/>
            <person name="Pedersen O."/>
            <person name="Prifti E."/>
            <person name="Qin J."/>
            <person name="Raes J."/>
            <person name="Tap J."/>
            <person name="Tims S."/>
            <person name="Ussery D.W."/>
            <person name="Yamada T."/>
            <person name="MetaHit consortium"/>
            <person name="Renault P."/>
            <person name="Sicheritz-Ponten T."/>
            <person name="Bork P."/>
            <person name="Wang J."/>
            <person name="Brunak S."/>
            <person name="Ehrlich S.D."/>
        </authorList>
    </citation>
    <scope>NUCLEOTIDE SEQUENCE [LARGE SCALE GENOMIC DNA]</scope>
</reference>
<accession>R6XVP3</accession>
<organism evidence="2">
    <name type="scientific">Phascolarctobacterium succinatutens CAG:287</name>
    <dbReference type="NCBI Taxonomy" id="1263101"/>
    <lineage>
        <taxon>Bacteria</taxon>
        <taxon>Bacillati</taxon>
        <taxon>Bacillota</taxon>
        <taxon>Negativicutes</taxon>
        <taxon>Acidaminococcales</taxon>
        <taxon>Acidaminococcaceae</taxon>
        <taxon>Phascolarctobacterium</taxon>
    </lineage>
</organism>
<protein>
    <recommendedName>
        <fullName evidence="1">Glycine-rich domain-containing protein</fullName>
    </recommendedName>
</protein>
<gene>
    <name evidence="2" type="ORF">BN587_01972</name>
</gene>